<evidence type="ECO:0000313" key="4">
    <source>
        <dbReference type="EMBL" id="TKG29014.1"/>
    </source>
</evidence>
<dbReference type="Pfam" id="PF00437">
    <property type="entry name" value="T2SSE"/>
    <property type="match status" value="1"/>
</dbReference>
<dbReference type="AlphaFoldDB" id="A0A2N7NNC2"/>
<organism evidence="3 5">
    <name type="scientific">Vibrio tasmaniensis</name>
    <dbReference type="NCBI Taxonomy" id="212663"/>
    <lineage>
        <taxon>Bacteria</taxon>
        <taxon>Pseudomonadati</taxon>
        <taxon>Pseudomonadota</taxon>
        <taxon>Gammaproteobacteria</taxon>
        <taxon>Vibrionales</taxon>
        <taxon>Vibrionaceae</taxon>
        <taxon>Vibrio</taxon>
    </lineage>
</organism>
<reference evidence="3" key="3">
    <citation type="journal article" date="2018" name="Nature">
        <title>A major lineage of non-tailed dsDNA viruses as unrecognized killers of marine bacteria.</title>
        <authorList>
            <person name="Kauffman K.M."/>
            <person name="Hussain F.A."/>
            <person name="Yang J."/>
            <person name="Arevalo P."/>
            <person name="Brown J.M."/>
            <person name="Chang W.K."/>
            <person name="VanInsberghe D."/>
            <person name="Elsherbini J."/>
            <person name="Sharma R.S."/>
            <person name="Cutler M.B."/>
            <person name="Kelly L."/>
            <person name="Polz M.F."/>
        </authorList>
    </citation>
    <scope>NUCLEOTIDE SEQUENCE</scope>
    <source>
        <strain evidence="3">10N.222.48.A2</strain>
    </source>
</reference>
<feature type="domain" description="Bacterial type II secretion system protein E" evidence="2">
    <location>
        <begin position="186"/>
        <end position="316"/>
    </location>
</feature>
<dbReference type="SUPFAM" id="SSF52540">
    <property type="entry name" value="P-loop containing nucleoside triphosphate hydrolases"/>
    <property type="match status" value="1"/>
</dbReference>
<proteinExistence type="inferred from homology"/>
<sequence>MDLLKKVGLDVQNTSNLMPEAISIPWQLAHVPKKLHDQTIYQDEGYLSIAKLDRITGNDIDELIRILHRHGGYADLIIASDSFILRKKHSVIMPLLKRPISQAEVSEITEHMFSAEMRSYAFEPGHEIDDAYVVDDPSNEELPFRNRVNVCTMNSMKGRGLKITLRDLPVIPPSYEDLNVPEIIRKNAAPVQGLVVICGQTGSGKTTLCASILREMKENNEDPRVILSYERPIEFQFDVISGINPIWQHTIGEFGDFKTFHEGLKNALRCSPESIFLGESREKETFETLPKISESGHHGLTTMHAKSIANIFTRIGNEVDPSQMYGIIRQTLQYMHMGVYQWLAPTVDGKVTPIQEILVFSAELKNELLSLQNEDLIQGINLAVEKYGQPFKQSASKALSEGLITKTTYNMAVLSH</sequence>
<dbReference type="Proteomes" id="UP000308018">
    <property type="component" value="Unassembled WGS sequence"/>
</dbReference>
<dbReference type="EMBL" id="SYVV01000037">
    <property type="protein sequence ID" value="TKG29014.1"/>
    <property type="molecule type" value="Genomic_DNA"/>
</dbReference>
<reference evidence="5" key="1">
    <citation type="submission" date="2016-07" db="EMBL/GenBank/DDBJ databases">
        <title>Nontailed viruses are major unrecognized killers of bacteria in the ocean.</title>
        <authorList>
            <person name="Kauffman K."/>
            <person name="Hussain F."/>
            <person name="Yang J."/>
            <person name="Arevalo P."/>
            <person name="Brown J."/>
            <person name="Cutler M."/>
            <person name="Kelly L."/>
            <person name="Polz M.F."/>
        </authorList>
    </citation>
    <scope>NUCLEOTIDE SEQUENCE [LARGE SCALE GENOMIC DNA]</scope>
    <source>
        <strain evidence="5">10N.222.48.A2</strain>
    </source>
</reference>
<dbReference type="GO" id="GO:0016887">
    <property type="term" value="F:ATP hydrolysis activity"/>
    <property type="evidence" value="ECO:0007669"/>
    <property type="project" value="InterPro"/>
</dbReference>
<dbReference type="InterPro" id="IPR027417">
    <property type="entry name" value="P-loop_NTPase"/>
</dbReference>
<evidence type="ECO:0000256" key="1">
    <source>
        <dbReference type="ARBA" id="ARBA00006611"/>
    </source>
</evidence>
<dbReference type="InterPro" id="IPR050921">
    <property type="entry name" value="T4SS_GSP_E_ATPase"/>
</dbReference>
<gene>
    <name evidence="3" type="ORF">BCS92_05220</name>
    <name evidence="4" type="ORF">FC057_20220</name>
</gene>
<evidence type="ECO:0000313" key="5">
    <source>
        <dbReference type="Proteomes" id="UP000235579"/>
    </source>
</evidence>
<dbReference type="Gene3D" id="3.40.50.300">
    <property type="entry name" value="P-loop containing nucleotide triphosphate hydrolases"/>
    <property type="match status" value="1"/>
</dbReference>
<dbReference type="EMBL" id="MDBP01000014">
    <property type="protein sequence ID" value="PMP17809.1"/>
    <property type="molecule type" value="Genomic_DNA"/>
</dbReference>
<dbReference type="PANTHER" id="PTHR30486">
    <property type="entry name" value="TWITCHING MOTILITY PROTEIN PILT"/>
    <property type="match status" value="1"/>
</dbReference>
<dbReference type="InterPro" id="IPR001482">
    <property type="entry name" value="T2SS/T4SS_dom"/>
</dbReference>
<accession>A0A2N7NNC2</accession>
<evidence type="ECO:0000259" key="2">
    <source>
        <dbReference type="Pfam" id="PF00437"/>
    </source>
</evidence>
<name>A0A2N7NNC2_9VIBR</name>
<protein>
    <recommendedName>
        <fullName evidence="2">Bacterial type II secretion system protein E domain-containing protein</fullName>
    </recommendedName>
</protein>
<reference evidence="3" key="2">
    <citation type="submission" date="2016-07" db="EMBL/GenBank/DDBJ databases">
        <authorList>
            <person name="Wan K."/>
            <person name="Booth B."/>
            <person name="Spirohn K."/>
            <person name="Hao T."/>
            <person name="Hu Y."/>
            <person name="Calderwood M."/>
            <person name="Hill D."/>
            <person name="Mohr S."/>
            <person name="Vidal M."/>
            <person name="Celniker S."/>
            <person name="Perrimon N."/>
        </authorList>
    </citation>
    <scope>NUCLEOTIDE SEQUENCE</scope>
    <source>
        <strain evidence="3">10N.222.48.A2</strain>
    </source>
</reference>
<dbReference type="RefSeq" id="WP_102257456.1">
    <property type="nucleotide sequence ID" value="NZ_MDBG01000173.1"/>
</dbReference>
<dbReference type="Proteomes" id="UP000235579">
    <property type="component" value="Unassembled WGS sequence"/>
</dbReference>
<evidence type="ECO:0000313" key="6">
    <source>
        <dbReference type="Proteomes" id="UP000308018"/>
    </source>
</evidence>
<comment type="caution">
    <text evidence="3">The sequence shown here is derived from an EMBL/GenBank/DDBJ whole genome shotgun (WGS) entry which is preliminary data.</text>
</comment>
<reference evidence="4 6" key="4">
    <citation type="submission" date="2019-04" db="EMBL/GenBank/DDBJ databases">
        <title>A reverse ecology approach based on a biological definition of microbial populations.</title>
        <authorList>
            <person name="Arevalo P."/>
            <person name="Vaninsberghe D."/>
            <person name="Elsherbini J."/>
            <person name="Gore J."/>
            <person name="Polz M."/>
        </authorList>
    </citation>
    <scope>NUCLEOTIDE SEQUENCE [LARGE SCALE GENOMIC DNA]</scope>
    <source>
        <strain evidence="4 6">10N.222.45.A8</strain>
    </source>
</reference>
<comment type="similarity">
    <text evidence="1">Belongs to the GSP E family.</text>
</comment>
<dbReference type="PANTHER" id="PTHR30486:SF6">
    <property type="entry name" value="TYPE IV PILUS RETRACTATION ATPASE PILT"/>
    <property type="match status" value="1"/>
</dbReference>
<evidence type="ECO:0000313" key="3">
    <source>
        <dbReference type="EMBL" id="PMP17809.1"/>
    </source>
</evidence>